<accession>A0A2H9T8M6</accession>
<evidence type="ECO:0000256" key="1">
    <source>
        <dbReference type="SAM" id="Phobius"/>
    </source>
</evidence>
<dbReference type="AlphaFoldDB" id="A0A2H9T8M6"/>
<sequence>MKSSLMSWLKRVTGVLLLLVILGLVIDFTLSNDQVIRINVAEVMSVSVRFSSAIITAFITGGGIGLLSAIGIIIRLRLKNASLGRKLVRRNNEIRKLRSSNLKGLTNNA</sequence>
<feature type="transmembrane region" description="Helical" evidence="1">
    <location>
        <begin position="12"/>
        <end position="30"/>
    </location>
</feature>
<proteinExistence type="predicted"/>
<reference evidence="2" key="1">
    <citation type="journal article" date="2017" name="Appl. Environ. Microbiol.">
        <title>Molecular characterization of an Endozoicomonas-like organism causing infection in king scallop Pecten maximus L.</title>
        <authorList>
            <person name="Cano I."/>
            <person name="van Aerle R."/>
            <person name="Ross S."/>
            <person name="Verner-Jeffreys D.W."/>
            <person name="Paley R.K."/>
            <person name="Rimmer G."/>
            <person name="Ryder D."/>
            <person name="Hooper P."/>
            <person name="Stone D."/>
            <person name="Feist S.W."/>
        </authorList>
    </citation>
    <scope>NUCLEOTIDE SEQUENCE</scope>
</reference>
<organism evidence="2">
    <name type="scientific">invertebrate metagenome</name>
    <dbReference type="NCBI Taxonomy" id="1711999"/>
    <lineage>
        <taxon>unclassified sequences</taxon>
        <taxon>metagenomes</taxon>
        <taxon>organismal metagenomes</taxon>
    </lineage>
</organism>
<keyword evidence="1" id="KW-0812">Transmembrane</keyword>
<protein>
    <submittedName>
        <fullName evidence="2">Lipopolysaccharide assembly protein A</fullName>
    </submittedName>
</protein>
<gene>
    <name evidence="2" type="primary">lapA</name>
    <name evidence="2" type="ORF">CI610_01432</name>
</gene>
<dbReference type="EMBL" id="NSIT01000059">
    <property type="protein sequence ID" value="PJE79595.1"/>
    <property type="molecule type" value="Genomic_DNA"/>
</dbReference>
<keyword evidence="1" id="KW-1133">Transmembrane helix</keyword>
<comment type="caution">
    <text evidence="2">The sequence shown here is derived from an EMBL/GenBank/DDBJ whole genome shotgun (WGS) entry which is preliminary data.</text>
</comment>
<evidence type="ECO:0000313" key="2">
    <source>
        <dbReference type="EMBL" id="PJE79595.1"/>
    </source>
</evidence>
<name>A0A2H9T8M6_9ZZZZ</name>
<keyword evidence="1" id="KW-0472">Membrane</keyword>
<feature type="transmembrane region" description="Helical" evidence="1">
    <location>
        <begin position="50"/>
        <end position="76"/>
    </location>
</feature>